<dbReference type="EMBL" id="JAQQFN010000061">
    <property type="protein sequence ID" value="MFL9889120.1"/>
    <property type="molecule type" value="Genomic_DNA"/>
</dbReference>
<proteinExistence type="predicted"/>
<sequence length="169" mass="18460">MKLKIFGTVILALLALLAVGILGYTGTVVGSKLYFLAVERTWAQTGATITSIDTISKPLKYGNRLWAPSWTYTYIVDGKSYSAQSTHIAHGFDVNWYRYEPVAARDGLSRPVGSAVHAFYDPSNPSRSVLDRATFDLGDAINLAISILVLAKSVDFVRTGRRRAANQSS</sequence>
<protein>
    <submittedName>
        <fullName evidence="2">DUF3592 domain-containing protein</fullName>
    </submittedName>
</protein>
<evidence type="ECO:0000313" key="3">
    <source>
        <dbReference type="Proteomes" id="UP001629249"/>
    </source>
</evidence>
<gene>
    <name evidence="2" type="ORF">PQR66_39295</name>
</gene>
<dbReference type="RefSeq" id="WP_153139736.1">
    <property type="nucleotide sequence ID" value="NZ_JAQQFH010000070.1"/>
</dbReference>
<dbReference type="Pfam" id="PF12158">
    <property type="entry name" value="DUF3592"/>
    <property type="match status" value="1"/>
</dbReference>
<keyword evidence="3" id="KW-1185">Reference proteome</keyword>
<dbReference type="InterPro" id="IPR021994">
    <property type="entry name" value="DUF3592"/>
</dbReference>
<evidence type="ECO:0000313" key="2">
    <source>
        <dbReference type="EMBL" id="MFL9889120.1"/>
    </source>
</evidence>
<accession>A0ABW9A1Y4</accession>
<name>A0ABW9A1Y4_9BURK</name>
<comment type="caution">
    <text evidence="2">The sequence shown here is derived from an EMBL/GenBank/DDBJ whole genome shotgun (WGS) entry which is preliminary data.</text>
</comment>
<organism evidence="2 3">
    <name type="scientific">Paraburkholderia agricolaris</name>
    <dbReference type="NCBI Taxonomy" id="2152888"/>
    <lineage>
        <taxon>Bacteria</taxon>
        <taxon>Pseudomonadati</taxon>
        <taxon>Pseudomonadota</taxon>
        <taxon>Betaproteobacteria</taxon>
        <taxon>Burkholderiales</taxon>
        <taxon>Burkholderiaceae</taxon>
        <taxon>Paraburkholderia</taxon>
    </lineage>
</organism>
<dbReference type="Proteomes" id="UP001629249">
    <property type="component" value="Unassembled WGS sequence"/>
</dbReference>
<reference evidence="2 3" key="1">
    <citation type="journal article" date="2024" name="Chem. Sci.">
        <title>Discovery of megapolipeptins by genome mining of a Burkholderiales bacteria collection.</title>
        <authorList>
            <person name="Paulo B.S."/>
            <person name="Recchia M.J.J."/>
            <person name="Lee S."/>
            <person name="Fergusson C.H."/>
            <person name="Romanowski S.B."/>
            <person name="Hernandez A."/>
            <person name="Krull N."/>
            <person name="Liu D.Y."/>
            <person name="Cavanagh H."/>
            <person name="Bos A."/>
            <person name="Gray C.A."/>
            <person name="Murphy B.T."/>
            <person name="Linington R.G."/>
            <person name="Eustaquio A.S."/>
        </authorList>
    </citation>
    <scope>NUCLEOTIDE SEQUENCE [LARGE SCALE GENOMIC DNA]</scope>
    <source>
        <strain evidence="2 3">RL16-012-BIC-B</strain>
    </source>
</reference>
<evidence type="ECO:0000259" key="1">
    <source>
        <dbReference type="Pfam" id="PF12158"/>
    </source>
</evidence>
<feature type="domain" description="DUF3592" evidence="1">
    <location>
        <begin position="47"/>
        <end position="132"/>
    </location>
</feature>